<dbReference type="OrthoDB" id="288590at2759"/>
<sequence length="351" mass="39125">MGSNGVLRIPIVDLSAFTNNDDPESCQAAAKALAEKVHINGSVGISGHGLASKVLEEAFAVTKKLFDLLYEDKMKAPHPDAMVPNRGYSDIGREKGAAKTALETDDEAKKDNRLLGRVNPYLQLTRLKESYEIGSEQNSVQYNIWLPEDVLPNFRQFTTKFFWELHKTASMILEALIMGLDLTEEEAATIRALHTGHDNQLRLLHYPSISAEMLKNETVGRLQAHTDWSNLTVNSLFTLLFQDSNSGLEFGDRETGDFASAMPKEGVLYMNIGDMLDRVYPSGLHRVVVSGKANGEETPARYSIPYFVTPTPDDVIAPSPSLVARQAKQIYEVVTFNSYSEQMFQRTNVFE</sequence>
<dbReference type="InterPro" id="IPR005123">
    <property type="entry name" value="Oxoglu/Fe-dep_dioxygenase_dom"/>
</dbReference>
<keyword evidence="2" id="KW-0560">Oxidoreductase</keyword>
<keyword evidence="2" id="KW-0479">Metal-binding</keyword>
<dbReference type="Pfam" id="PF03171">
    <property type="entry name" value="2OG-FeII_Oxy"/>
    <property type="match status" value="1"/>
</dbReference>
<evidence type="ECO:0000259" key="3">
    <source>
        <dbReference type="PROSITE" id="PS51471"/>
    </source>
</evidence>
<dbReference type="PANTHER" id="PTHR47990">
    <property type="entry name" value="2-OXOGLUTARATE (2OG) AND FE(II)-DEPENDENT OXYGENASE SUPERFAMILY PROTEIN-RELATED"/>
    <property type="match status" value="1"/>
</dbReference>
<dbReference type="EMBL" id="CAJVRM010000028">
    <property type="protein sequence ID" value="CAG8971839.1"/>
    <property type="molecule type" value="Genomic_DNA"/>
</dbReference>
<dbReference type="Pfam" id="PF14226">
    <property type="entry name" value="DIOX_N"/>
    <property type="match status" value="1"/>
</dbReference>
<evidence type="ECO:0000256" key="2">
    <source>
        <dbReference type="RuleBase" id="RU003682"/>
    </source>
</evidence>
<accession>A0A9N9LAV4</accession>
<evidence type="ECO:0000313" key="5">
    <source>
        <dbReference type="Proteomes" id="UP000701801"/>
    </source>
</evidence>
<comment type="similarity">
    <text evidence="1 2">Belongs to the iron/ascorbate-dependent oxidoreductase family.</text>
</comment>
<gene>
    <name evidence="4" type="ORF">HYALB_00001950</name>
</gene>
<dbReference type="InterPro" id="IPR044861">
    <property type="entry name" value="IPNS-like_FE2OG_OXY"/>
</dbReference>
<dbReference type="Proteomes" id="UP000701801">
    <property type="component" value="Unassembled WGS sequence"/>
</dbReference>
<dbReference type="SUPFAM" id="SSF51197">
    <property type="entry name" value="Clavaminate synthase-like"/>
    <property type="match status" value="1"/>
</dbReference>
<dbReference type="InterPro" id="IPR050231">
    <property type="entry name" value="Iron_ascorbate_oxido_reductase"/>
</dbReference>
<dbReference type="InterPro" id="IPR027443">
    <property type="entry name" value="IPNS-like_sf"/>
</dbReference>
<feature type="domain" description="Fe2OG dioxygenase" evidence="3">
    <location>
        <begin position="197"/>
        <end position="310"/>
    </location>
</feature>
<comment type="caution">
    <text evidence="4">The sequence shown here is derived from an EMBL/GenBank/DDBJ whole genome shotgun (WGS) entry which is preliminary data.</text>
</comment>
<keyword evidence="2" id="KW-0408">Iron</keyword>
<organism evidence="4 5">
    <name type="scientific">Hymenoscyphus albidus</name>
    <dbReference type="NCBI Taxonomy" id="595503"/>
    <lineage>
        <taxon>Eukaryota</taxon>
        <taxon>Fungi</taxon>
        <taxon>Dikarya</taxon>
        <taxon>Ascomycota</taxon>
        <taxon>Pezizomycotina</taxon>
        <taxon>Leotiomycetes</taxon>
        <taxon>Helotiales</taxon>
        <taxon>Helotiaceae</taxon>
        <taxon>Hymenoscyphus</taxon>
    </lineage>
</organism>
<keyword evidence="5" id="KW-1185">Reference proteome</keyword>
<dbReference type="InterPro" id="IPR026992">
    <property type="entry name" value="DIOX_N"/>
</dbReference>
<dbReference type="GO" id="GO:0016491">
    <property type="term" value="F:oxidoreductase activity"/>
    <property type="evidence" value="ECO:0007669"/>
    <property type="project" value="UniProtKB-KW"/>
</dbReference>
<dbReference type="PROSITE" id="PS51471">
    <property type="entry name" value="FE2OG_OXY"/>
    <property type="match status" value="1"/>
</dbReference>
<proteinExistence type="inferred from homology"/>
<dbReference type="Gene3D" id="2.60.120.330">
    <property type="entry name" value="B-lactam Antibiotic, Isopenicillin N Synthase, Chain"/>
    <property type="match status" value="1"/>
</dbReference>
<dbReference type="AlphaFoldDB" id="A0A9N9LAV4"/>
<dbReference type="GO" id="GO:0044283">
    <property type="term" value="P:small molecule biosynthetic process"/>
    <property type="evidence" value="ECO:0007669"/>
    <property type="project" value="UniProtKB-ARBA"/>
</dbReference>
<evidence type="ECO:0000256" key="1">
    <source>
        <dbReference type="ARBA" id="ARBA00008056"/>
    </source>
</evidence>
<dbReference type="GO" id="GO:0046872">
    <property type="term" value="F:metal ion binding"/>
    <property type="evidence" value="ECO:0007669"/>
    <property type="project" value="UniProtKB-KW"/>
</dbReference>
<protein>
    <recommendedName>
        <fullName evidence="3">Fe2OG dioxygenase domain-containing protein</fullName>
    </recommendedName>
</protein>
<evidence type="ECO:0000313" key="4">
    <source>
        <dbReference type="EMBL" id="CAG8971839.1"/>
    </source>
</evidence>
<reference evidence="4" key="1">
    <citation type="submission" date="2021-07" db="EMBL/GenBank/DDBJ databases">
        <authorList>
            <person name="Durling M."/>
        </authorList>
    </citation>
    <scope>NUCLEOTIDE SEQUENCE</scope>
</reference>
<name>A0A9N9LAV4_9HELO</name>